<evidence type="ECO:0000313" key="4">
    <source>
        <dbReference type="Proteomes" id="UP000799424"/>
    </source>
</evidence>
<dbReference type="Proteomes" id="UP000799424">
    <property type="component" value="Unassembled WGS sequence"/>
</dbReference>
<evidence type="ECO:0000256" key="2">
    <source>
        <dbReference type="SAM" id="MobiDB-lite"/>
    </source>
</evidence>
<sequence>MPVSPVARSLPRQTFTTPEHGDEEMSTHGSTVIVPNRRQKIRNRLSWRSSMSGVSDWSSLLDKMSRFSVSTCPNSSQCSDFLVPGIISPSKYVIKANDQHKRIVTKVLIARHVDIMAENQTLEQKCCLLLDNYGQLCRHTYARWLSVKAPFPSDWSPEAVESILKQRPIVHQPSDIYGDDVLFAAAANGVSAEILICLVNITTDVNVVNDLGQNFLFFLVPKPFYGDCCCPAWRNHPSKFGCLMEALSSRKFDFHRLDNYGRSFLSFLCPSGLFQFHWLADLMTFHHNWNELVSEMAQQRDSHGLFLIDYMAVNPRFDPNSLVGSRVLPRSWMCLDSLTCDLRRLYDEDPSGQSDLHTYIKQQYVSIAARDALPYSLRHIQGGINRYSSSGCTPIMDFLKEAHKRGTSEDVICAKVAQLLRYGANVNACSGGGSTILHFAAKKAYPSLVDDLLRSNAQRSLRDDKGHSALDYASIAFHASRSRKISRGEATSAFKSLLSIFSRTLDKDLPGKDHLTVDSLHDRLVKIKQDLATPDDNFNTSTLL</sequence>
<dbReference type="PROSITE" id="PS50297">
    <property type="entry name" value="ANK_REP_REGION"/>
    <property type="match status" value="1"/>
</dbReference>
<proteinExistence type="predicted"/>
<evidence type="ECO:0000313" key="3">
    <source>
        <dbReference type="EMBL" id="KAF2825813.1"/>
    </source>
</evidence>
<dbReference type="EMBL" id="MU006227">
    <property type="protein sequence ID" value="KAF2825813.1"/>
    <property type="molecule type" value="Genomic_DNA"/>
</dbReference>
<name>A0A6A6ZY72_9PLEO</name>
<dbReference type="SUPFAM" id="SSF48403">
    <property type="entry name" value="Ankyrin repeat"/>
    <property type="match status" value="1"/>
</dbReference>
<dbReference type="PROSITE" id="PS50088">
    <property type="entry name" value="ANK_REPEAT"/>
    <property type="match status" value="1"/>
</dbReference>
<keyword evidence="1" id="KW-0040">ANK repeat</keyword>
<evidence type="ECO:0000256" key="1">
    <source>
        <dbReference type="PROSITE-ProRule" id="PRU00023"/>
    </source>
</evidence>
<organism evidence="3 4">
    <name type="scientific">Ophiobolus disseminans</name>
    <dbReference type="NCBI Taxonomy" id="1469910"/>
    <lineage>
        <taxon>Eukaryota</taxon>
        <taxon>Fungi</taxon>
        <taxon>Dikarya</taxon>
        <taxon>Ascomycota</taxon>
        <taxon>Pezizomycotina</taxon>
        <taxon>Dothideomycetes</taxon>
        <taxon>Pleosporomycetidae</taxon>
        <taxon>Pleosporales</taxon>
        <taxon>Pleosporineae</taxon>
        <taxon>Phaeosphaeriaceae</taxon>
        <taxon>Ophiobolus</taxon>
    </lineage>
</organism>
<feature type="repeat" description="ANK" evidence="1">
    <location>
        <begin position="432"/>
        <end position="464"/>
    </location>
</feature>
<dbReference type="Gene3D" id="1.25.40.20">
    <property type="entry name" value="Ankyrin repeat-containing domain"/>
    <property type="match status" value="1"/>
</dbReference>
<dbReference type="AlphaFoldDB" id="A0A6A6ZY72"/>
<feature type="region of interest" description="Disordered" evidence="2">
    <location>
        <begin position="1"/>
        <end position="30"/>
    </location>
</feature>
<dbReference type="InterPro" id="IPR036770">
    <property type="entry name" value="Ankyrin_rpt-contain_sf"/>
</dbReference>
<dbReference type="OrthoDB" id="3799462at2759"/>
<accession>A0A6A6ZY72</accession>
<dbReference type="InterPro" id="IPR002110">
    <property type="entry name" value="Ankyrin_rpt"/>
</dbReference>
<keyword evidence="4" id="KW-1185">Reference proteome</keyword>
<protein>
    <submittedName>
        <fullName evidence="3">Uncharacterized protein</fullName>
    </submittedName>
</protein>
<reference evidence="3" key="1">
    <citation type="journal article" date="2020" name="Stud. Mycol.">
        <title>101 Dothideomycetes genomes: a test case for predicting lifestyles and emergence of pathogens.</title>
        <authorList>
            <person name="Haridas S."/>
            <person name="Albert R."/>
            <person name="Binder M."/>
            <person name="Bloem J."/>
            <person name="Labutti K."/>
            <person name="Salamov A."/>
            <person name="Andreopoulos B."/>
            <person name="Baker S."/>
            <person name="Barry K."/>
            <person name="Bills G."/>
            <person name="Bluhm B."/>
            <person name="Cannon C."/>
            <person name="Castanera R."/>
            <person name="Culley D."/>
            <person name="Daum C."/>
            <person name="Ezra D."/>
            <person name="Gonzalez J."/>
            <person name="Henrissat B."/>
            <person name="Kuo A."/>
            <person name="Liang C."/>
            <person name="Lipzen A."/>
            <person name="Lutzoni F."/>
            <person name="Magnuson J."/>
            <person name="Mondo S."/>
            <person name="Nolan M."/>
            <person name="Ohm R."/>
            <person name="Pangilinan J."/>
            <person name="Park H.-J."/>
            <person name="Ramirez L."/>
            <person name="Alfaro M."/>
            <person name="Sun H."/>
            <person name="Tritt A."/>
            <person name="Yoshinaga Y."/>
            <person name="Zwiers L.-H."/>
            <person name="Turgeon B."/>
            <person name="Goodwin S."/>
            <person name="Spatafora J."/>
            <person name="Crous P."/>
            <person name="Grigoriev I."/>
        </authorList>
    </citation>
    <scope>NUCLEOTIDE SEQUENCE</scope>
    <source>
        <strain evidence="3">CBS 113818</strain>
    </source>
</reference>
<gene>
    <name evidence="3" type="ORF">CC86DRAFT_382804</name>
</gene>